<feature type="transmembrane region" description="Helical" evidence="7">
    <location>
        <begin position="138"/>
        <end position="155"/>
    </location>
</feature>
<feature type="transmembrane region" description="Helical" evidence="7">
    <location>
        <begin position="359"/>
        <end position="389"/>
    </location>
</feature>
<gene>
    <name evidence="9" type="ORF">S01H4_04158</name>
</gene>
<comment type="subcellular location">
    <subcellularLocation>
        <location evidence="1">Cell inner membrane</location>
        <topology evidence="1">Multi-pass membrane protein</topology>
    </subcellularLocation>
</comment>
<accession>X1AQ83</accession>
<feature type="transmembrane region" description="Helical" evidence="7">
    <location>
        <begin position="6"/>
        <end position="34"/>
    </location>
</feature>
<dbReference type="Pfam" id="PF06808">
    <property type="entry name" value="DctM"/>
    <property type="match status" value="1"/>
</dbReference>
<dbReference type="PANTHER" id="PTHR33362">
    <property type="entry name" value="SIALIC ACID TRAP TRANSPORTER PERMEASE PROTEIN SIAT-RELATED"/>
    <property type="match status" value="1"/>
</dbReference>
<keyword evidence="5 7" id="KW-1133">Transmembrane helix</keyword>
<feature type="transmembrane region" description="Helical" evidence="7">
    <location>
        <begin position="175"/>
        <end position="198"/>
    </location>
</feature>
<dbReference type="InterPro" id="IPR004681">
    <property type="entry name" value="TRAP_DctM"/>
</dbReference>
<feature type="transmembrane region" description="Helical" evidence="7">
    <location>
        <begin position="55"/>
        <end position="74"/>
    </location>
</feature>
<evidence type="ECO:0000256" key="3">
    <source>
        <dbReference type="ARBA" id="ARBA00022519"/>
    </source>
</evidence>
<evidence type="ECO:0000256" key="7">
    <source>
        <dbReference type="SAM" id="Phobius"/>
    </source>
</evidence>
<evidence type="ECO:0000256" key="1">
    <source>
        <dbReference type="ARBA" id="ARBA00004429"/>
    </source>
</evidence>
<dbReference type="GO" id="GO:0005886">
    <property type="term" value="C:plasma membrane"/>
    <property type="evidence" value="ECO:0007669"/>
    <property type="project" value="UniProtKB-SubCell"/>
</dbReference>
<keyword evidence="4 7" id="KW-0812">Transmembrane</keyword>
<dbReference type="PANTHER" id="PTHR33362:SF3">
    <property type="entry name" value="SIALIC ACID TRAP TRANSPORTER PERMEASE PROTEIN SIAT"/>
    <property type="match status" value="1"/>
</dbReference>
<dbReference type="GO" id="GO:0022857">
    <property type="term" value="F:transmembrane transporter activity"/>
    <property type="evidence" value="ECO:0007669"/>
    <property type="project" value="TreeGrafter"/>
</dbReference>
<organism evidence="9">
    <name type="scientific">marine sediment metagenome</name>
    <dbReference type="NCBI Taxonomy" id="412755"/>
    <lineage>
        <taxon>unclassified sequences</taxon>
        <taxon>metagenomes</taxon>
        <taxon>ecological metagenomes</taxon>
    </lineage>
</organism>
<evidence type="ECO:0000256" key="2">
    <source>
        <dbReference type="ARBA" id="ARBA00022475"/>
    </source>
</evidence>
<evidence type="ECO:0000256" key="5">
    <source>
        <dbReference type="ARBA" id="ARBA00022989"/>
    </source>
</evidence>
<feature type="transmembrane region" description="Helical" evidence="7">
    <location>
        <begin position="401"/>
        <end position="425"/>
    </location>
</feature>
<dbReference type="PIRSF" id="PIRSF006066">
    <property type="entry name" value="HI0050"/>
    <property type="match status" value="1"/>
</dbReference>
<evidence type="ECO:0000256" key="6">
    <source>
        <dbReference type="ARBA" id="ARBA00023136"/>
    </source>
</evidence>
<keyword evidence="6 7" id="KW-0472">Membrane</keyword>
<comment type="caution">
    <text evidence="9">The sequence shown here is derived from an EMBL/GenBank/DDBJ whole genome shotgun (WGS) entry which is preliminary data.</text>
</comment>
<evidence type="ECO:0000259" key="8">
    <source>
        <dbReference type="Pfam" id="PF06808"/>
    </source>
</evidence>
<keyword evidence="2" id="KW-1003">Cell membrane</keyword>
<feature type="transmembrane region" description="Helical" evidence="7">
    <location>
        <begin position="245"/>
        <end position="264"/>
    </location>
</feature>
<feature type="domain" description="TRAP C4-dicarboxylate transport system permease DctM subunit" evidence="8">
    <location>
        <begin position="9"/>
        <end position="420"/>
    </location>
</feature>
<feature type="transmembrane region" description="Helical" evidence="7">
    <location>
        <begin position="219"/>
        <end position="239"/>
    </location>
</feature>
<feature type="transmembrane region" description="Helical" evidence="7">
    <location>
        <begin position="318"/>
        <end position="347"/>
    </location>
</feature>
<evidence type="ECO:0000313" key="9">
    <source>
        <dbReference type="EMBL" id="GAG62041.1"/>
    </source>
</evidence>
<dbReference type="InterPro" id="IPR010656">
    <property type="entry name" value="DctM"/>
</dbReference>
<dbReference type="EMBL" id="BART01001090">
    <property type="protein sequence ID" value="GAG62041.1"/>
    <property type="molecule type" value="Genomic_DNA"/>
</dbReference>
<feature type="transmembrane region" description="Helical" evidence="7">
    <location>
        <begin position="276"/>
        <end position="298"/>
    </location>
</feature>
<proteinExistence type="predicted"/>
<sequence>MDFPLFIFLLCFILTFILRIPIALGMLMSSIYYFALAPGPATGVQMAATQFLTQLNVKFVLIAVPLFVFAAKVMNTGKVTEMVFRFANTLVGKWRGGMGHVNVVASIIFSGMTGSAVADASGLGIMEIEAMRKHGYEDSFSCAITAASATIGPIFPPSIPMIFYAMLSGASIGNLFLGGMAPGILIGLALMAYIAYIAKKRNYPRGEKYTLKEFIRTTAIAFPALLTPVILLGGIYSGIVTPTEAGALAGFYAVIISFFVYRALGLKQLIEVIIDTIKTTGTLTIIVGAAFSFSYIVAIEHIPDMFASILLGITTNKYLLLLIINILFIVLGMFIDTMCITLVFIPMVLPLVKSLGIDLVHFGVVIVLNMMIGLSTPPFGMLLFIVSGISGTPLKTIIKEIFPMLLVLIGVLFLITYVPVIVMFIPNTFGR</sequence>
<dbReference type="AlphaFoldDB" id="X1AQ83"/>
<reference evidence="9" key="1">
    <citation type="journal article" date="2014" name="Front. Microbiol.">
        <title>High frequency of phylogenetically diverse reductive dehalogenase-homologous genes in deep subseafloor sedimentary metagenomes.</title>
        <authorList>
            <person name="Kawai M."/>
            <person name="Futagami T."/>
            <person name="Toyoda A."/>
            <person name="Takaki Y."/>
            <person name="Nishi S."/>
            <person name="Hori S."/>
            <person name="Arai W."/>
            <person name="Tsubouchi T."/>
            <person name="Morono Y."/>
            <person name="Uchiyama I."/>
            <person name="Ito T."/>
            <person name="Fujiyama A."/>
            <person name="Inagaki F."/>
            <person name="Takami H."/>
        </authorList>
    </citation>
    <scope>NUCLEOTIDE SEQUENCE</scope>
    <source>
        <strain evidence="9">Expedition CK06-06</strain>
    </source>
</reference>
<dbReference type="NCBIfam" id="TIGR00786">
    <property type="entry name" value="dctM"/>
    <property type="match status" value="1"/>
</dbReference>
<evidence type="ECO:0000256" key="4">
    <source>
        <dbReference type="ARBA" id="ARBA00022692"/>
    </source>
</evidence>
<keyword evidence="3" id="KW-0997">Cell inner membrane</keyword>
<protein>
    <recommendedName>
        <fullName evidence="8">TRAP C4-dicarboxylate transport system permease DctM subunit domain-containing protein</fullName>
    </recommendedName>
</protein>
<name>X1AQ83_9ZZZZ</name>